<dbReference type="SUPFAM" id="SSF52317">
    <property type="entry name" value="Class I glutamine amidotransferase-like"/>
    <property type="match status" value="1"/>
</dbReference>
<comment type="caution">
    <text evidence="2">The sequence shown here is derived from an EMBL/GenBank/DDBJ whole genome shotgun (WGS) entry which is preliminary data.</text>
</comment>
<accession>A0AAW8B0V7</accession>
<dbReference type="CDD" id="cd01741">
    <property type="entry name" value="GATase1_1"/>
    <property type="match status" value="1"/>
</dbReference>
<gene>
    <name evidence="2" type="ORF">Q8A57_00665</name>
</gene>
<dbReference type="PANTHER" id="PTHR42695:SF5">
    <property type="entry name" value="GLUTAMINE AMIDOTRANSFERASE YLR126C-RELATED"/>
    <property type="match status" value="1"/>
</dbReference>
<dbReference type="FunFam" id="3.40.50.880:FF:000033">
    <property type="entry name" value="Glutamine amidotransferase class-I"/>
    <property type="match status" value="1"/>
</dbReference>
<dbReference type="PROSITE" id="PS51273">
    <property type="entry name" value="GATASE_TYPE_1"/>
    <property type="match status" value="1"/>
</dbReference>
<proteinExistence type="predicted"/>
<feature type="domain" description="Glutamine amidotransferase" evidence="1">
    <location>
        <begin position="41"/>
        <end position="183"/>
    </location>
</feature>
<dbReference type="InterPro" id="IPR044992">
    <property type="entry name" value="ChyE-like"/>
</dbReference>
<sequence length="230" mass="25701">MRIHYLQHVAFEGLGSMQQWFIDHDFQISASQLYAGEPLPELSDIDWLIVMGGPMGVNDEHLYPWLADEKTFIKKAITSGKIVLGICLGAQLIAQVLGAKIAKNPYREIGWFPLQIHEEAGRTVIGRILQTHPLAFHWHGDRFDIPSGAIPLAGSNACDNQGFIYQERVIGLQFHLETTAKSASDLIEHCGDELDGSHYVQGADDMLSQPERFHTINQLMTEILEALSRA</sequence>
<dbReference type="RefSeq" id="WP_305168992.1">
    <property type="nucleotide sequence ID" value="NZ_JAUUUU010000001.1"/>
</dbReference>
<dbReference type="Proteomes" id="UP001178354">
    <property type="component" value="Unassembled WGS sequence"/>
</dbReference>
<dbReference type="PANTHER" id="PTHR42695">
    <property type="entry name" value="GLUTAMINE AMIDOTRANSFERASE YLR126C-RELATED"/>
    <property type="match status" value="1"/>
</dbReference>
<dbReference type="EMBL" id="JAUUUU010000001">
    <property type="protein sequence ID" value="MDP1519477.1"/>
    <property type="molecule type" value="Genomic_DNA"/>
</dbReference>
<evidence type="ECO:0000259" key="1">
    <source>
        <dbReference type="Pfam" id="PF00117"/>
    </source>
</evidence>
<dbReference type="GO" id="GO:0005829">
    <property type="term" value="C:cytosol"/>
    <property type="evidence" value="ECO:0007669"/>
    <property type="project" value="TreeGrafter"/>
</dbReference>
<dbReference type="InterPro" id="IPR017926">
    <property type="entry name" value="GATASE"/>
</dbReference>
<name>A0AAW8B0V7_9GAMM</name>
<dbReference type="Gene3D" id="3.40.50.880">
    <property type="match status" value="1"/>
</dbReference>
<keyword evidence="2" id="KW-0378">Hydrolase</keyword>
<organism evidence="2 3">
    <name type="scientific">Porticoccus litoralis</name>
    <dbReference type="NCBI Taxonomy" id="434086"/>
    <lineage>
        <taxon>Bacteria</taxon>
        <taxon>Pseudomonadati</taxon>
        <taxon>Pseudomonadota</taxon>
        <taxon>Gammaproteobacteria</taxon>
        <taxon>Cellvibrionales</taxon>
        <taxon>Porticoccaceae</taxon>
        <taxon>Porticoccus</taxon>
    </lineage>
</organism>
<reference evidence="2" key="1">
    <citation type="journal article" date="2010" name="Int. J. Syst. Evol. Microbiol.">
        <title>Porticoccus litoralis gen. nov., sp. nov., a gammaproteobacterium isolated from the Yellow Sea.</title>
        <authorList>
            <person name="Oh H.M."/>
            <person name="Kim H."/>
            <person name="Kim K.M."/>
            <person name="Min G.S."/>
            <person name="Cho J.C."/>
        </authorList>
    </citation>
    <scope>NUCLEOTIDE SEQUENCE</scope>
    <source>
        <strain evidence="2">DSM 25064</strain>
    </source>
</reference>
<keyword evidence="3" id="KW-1185">Reference proteome</keyword>
<dbReference type="InterPro" id="IPR029062">
    <property type="entry name" value="Class_I_gatase-like"/>
</dbReference>
<dbReference type="EC" id="3.4.-.-" evidence="2"/>
<evidence type="ECO:0000313" key="2">
    <source>
        <dbReference type="EMBL" id="MDP1519477.1"/>
    </source>
</evidence>
<dbReference type="Pfam" id="PF00117">
    <property type="entry name" value="GATase"/>
    <property type="match status" value="1"/>
</dbReference>
<keyword evidence="2" id="KW-0315">Glutamine amidotransferase</keyword>
<dbReference type="AlphaFoldDB" id="A0AAW8B0V7"/>
<evidence type="ECO:0000313" key="3">
    <source>
        <dbReference type="Proteomes" id="UP001178354"/>
    </source>
</evidence>
<reference evidence="2" key="2">
    <citation type="submission" date="2023-08" db="EMBL/GenBank/DDBJ databases">
        <authorList>
            <person name="Luo J."/>
        </authorList>
    </citation>
    <scope>NUCLEOTIDE SEQUENCE</scope>
    <source>
        <strain evidence="2">DSM 25064</strain>
    </source>
</reference>
<dbReference type="GO" id="GO:0016787">
    <property type="term" value="F:hydrolase activity"/>
    <property type="evidence" value="ECO:0007669"/>
    <property type="project" value="UniProtKB-KW"/>
</dbReference>
<protein>
    <submittedName>
        <fullName evidence="2">Type 1 glutamine amidotransferase</fullName>
        <ecNumber evidence="2">3.4.-.-</ecNumber>
    </submittedName>
</protein>